<keyword evidence="5" id="KW-1185">Reference proteome</keyword>
<name>A0A2N3PNI0_9PROT</name>
<proteinExistence type="predicted"/>
<sequence>MVVLRCIKYKIYHFQYAVESRATRMMIAIINNKGGTGKTTTCVNLAVGLAGRGHRVLVVDLDSQASASLALGVQDDALSPSICRALFDGTPVKDVIRSGIQPGVDLITAEMNLSNADLLLAKAAGRERRLNDLLAPVRDAYDYILCDCASALSLVPINALVAADCCLACLTPEHLAHEGLRMLARAIARLRINMGIDVQWLGILFTMVNPRLRHSSSVMAKVREDFGRNVLTTEIRRDVKLAEAPFFGRSIFHHAPASKGAKWYGNLVDEVIERCRNIPLKGRLPAC</sequence>
<dbReference type="CDD" id="cd02042">
    <property type="entry name" value="ParAB_family"/>
    <property type="match status" value="1"/>
</dbReference>
<dbReference type="SUPFAM" id="SSF52540">
    <property type="entry name" value="P-loop containing nucleoside triphosphate hydrolases"/>
    <property type="match status" value="1"/>
</dbReference>
<dbReference type="InterPro" id="IPR025669">
    <property type="entry name" value="AAA_dom"/>
</dbReference>
<feature type="domain" description="AAA" evidence="3">
    <location>
        <begin position="26"/>
        <end position="192"/>
    </location>
</feature>
<evidence type="ECO:0000313" key="4">
    <source>
        <dbReference type="EMBL" id="PKU21952.1"/>
    </source>
</evidence>
<dbReference type="Gene3D" id="3.40.50.300">
    <property type="entry name" value="P-loop containing nucleotide triphosphate hydrolases"/>
    <property type="match status" value="1"/>
</dbReference>
<comment type="caution">
    <text evidence="4">The sequence shown here is derived from an EMBL/GenBank/DDBJ whole genome shotgun (WGS) entry which is preliminary data.</text>
</comment>
<dbReference type="FunFam" id="3.40.50.300:FF:000285">
    <property type="entry name" value="Sporulation initiation inhibitor Soj"/>
    <property type="match status" value="1"/>
</dbReference>
<evidence type="ECO:0000256" key="1">
    <source>
        <dbReference type="ARBA" id="ARBA00057242"/>
    </source>
</evidence>
<protein>
    <recommendedName>
        <fullName evidence="2">Chromosome partitioning protein ParA</fullName>
    </recommendedName>
</protein>
<dbReference type="AlphaFoldDB" id="A0A2N3PNI0"/>
<evidence type="ECO:0000259" key="3">
    <source>
        <dbReference type="Pfam" id="PF13614"/>
    </source>
</evidence>
<dbReference type="EMBL" id="PIUM01000040">
    <property type="protein sequence ID" value="PKU21952.1"/>
    <property type="molecule type" value="Genomic_DNA"/>
</dbReference>
<reference evidence="5" key="1">
    <citation type="submission" date="2017-12" db="EMBL/GenBank/DDBJ databases">
        <title>Draft genome sequence of Telmatospirillum siberiense 26-4b1T, an acidotolerant peatland alphaproteobacterium potentially involved in sulfur cycling.</title>
        <authorList>
            <person name="Hausmann B."/>
            <person name="Pjevac P."/>
            <person name="Schreck K."/>
            <person name="Herbold C.W."/>
            <person name="Daims H."/>
            <person name="Wagner M."/>
            <person name="Pester M."/>
            <person name="Loy A."/>
        </authorList>
    </citation>
    <scope>NUCLEOTIDE SEQUENCE [LARGE SCALE GENOMIC DNA]</scope>
    <source>
        <strain evidence="5">26-4b1</strain>
    </source>
</reference>
<comment type="function">
    <text evidence="1">Involved in chromosome partition. Localize to both poles of the predivisional cell following completion of DNA replication.</text>
</comment>
<organism evidence="4 5">
    <name type="scientific">Telmatospirillum siberiense</name>
    <dbReference type="NCBI Taxonomy" id="382514"/>
    <lineage>
        <taxon>Bacteria</taxon>
        <taxon>Pseudomonadati</taxon>
        <taxon>Pseudomonadota</taxon>
        <taxon>Alphaproteobacteria</taxon>
        <taxon>Rhodospirillales</taxon>
        <taxon>Rhodospirillaceae</taxon>
        <taxon>Telmatospirillum</taxon>
    </lineage>
</organism>
<dbReference type="InterPro" id="IPR050678">
    <property type="entry name" value="DNA_Partitioning_ATPase"/>
</dbReference>
<dbReference type="Proteomes" id="UP000233293">
    <property type="component" value="Unassembled WGS sequence"/>
</dbReference>
<dbReference type="PANTHER" id="PTHR13696">
    <property type="entry name" value="P-LOOP CONTAINING NUCLEOSIDE TRIPHOSPHATE HYDROLASE"/>
    <property type="match status" value="1"/>
</dbReference>
<evidence type="ECO:0000313" key="5">
    <source>
        <dbReference type="Proteomes" id="UP000233293"/>
    </source>
</evidence>
<dbReference type="InterPro" id="IPR027417">
    <property type="entry name" value="P-loop_NTPase"/>
</dbReference>
<evidence type="ECO:0000256" key="2">
    <source>
        <dbReference type="ARBA" id="ARBA00074747"/>
    </source>
</evidence>
<gene>
    <name evidence="4" type="ORF">CWS72_23910</name>
</gene>
<dbReference type="Pfam" id="PF13614">
    <property type="entry name" value="AAA_31"/>
    <property type="match status" value="1"/>
</dbReference>
<dbReference type="PANTHER" id="PTHR13696:SF52">
    <property type="entry name" value="PARA FAMILY PROTEIN CT_582"/>
    <property type="match status" value="1"/>
</dbReference>
<accession>A0A2N3PNI0</accession>